<protein>
    <recommendedName>
        <fullName evidence="6">Replication factor A protein 3</fullName>
    </recommendedName>
</protein>
<reference evidence="4 5" key="1">
    <citation type="journal article" date="2016" name="Mol. Biol. Evol.">
        <title>Comparative Genomics of Early-Diverging Mushroom-Forming Fungi Provides Insights into the Origins of Lignocellulose Decay Capabilities.</title>
        <authorList>
            <person name="Nagy L.G."/>
            <person name="Riley R."/>
            <person name="Tritt A."/>
            <person name="Adam C."/>
            <person name="Daum C."/>
            <person name="Floudas D."/>
            <person name="Sun H."/>
            <person name="Yadav J.S."/>
            <person name="Pangilinan J."/>
            <person name="Larsson K.H."/>
            <person name="Matsuura K."/>
            <person name="Barry K."/>
            <person name="Labutti K."/>
            <person name="Kuo R."/>
            <person name="Ohm R.A."/>
            <person name="Bhattacharya S.S."/>
            <person name="Shirouzu T."/>
            <person name="Yoshinaga Y."/>
            <person name="Martin F.M."/>
            <person name="Grigoriev I.V."/>
            <person name="Hibbett D.S."/>
        </authorList>
    </citation>
    <scope>NUCLEOTIDE SEQUENCE [LARGE SCALE GENOMIC DNA]</scope>
    <source>
        <strain evidence="4 5">HHB9708</strain>
    </source>
</reference>
<dbReference type="GO" id="GO:0003677">
    <property type="term" value="F:DNA binding"/>
    <property type="evidence" value="ECO:0007669"/>
    <property type="project" value="InterPro"/>
</dbReference>
<organism evidence="4 5">
    <name type="scientific">Sistotremastrum niveocremeum HHB9708</name>
    <dbReference type="NCBI Taxonomy" id="1314777"/>
    <lineage>
        <taxon>Eukaryota</taxon>
        <taxon>Fungi</taxon>
        <taxon>Dikarya</taxon>
        <taxon>Basidiomycota</taxon>
        <taxon>Agaricomycotina</taxon>
        <taxon>Agaricomycetes</taxon>
        <taxon>Sistotremastrales</taxon>
        <taxon>Sistotremastraceae</taxon>
        <taxon>Sertulicium</taxon>
        <taxon>Sertulicium niveocremeum</taxon>
    </lineage>
</organism>
<dbReference type="Proteomes" id="UP000076722">
    <property type="component" value="Unassembled WGS sequence"/>
</dbReference>
<dbReference type="Gene3D" id="2.40.50.140">
    <property type="entry name" value="Nucleic acid-binding proteins"/>
    <property type="match status" value="1"/>
</dbReference>
<evidence type="ECO:0008006" key="6">
    <source>
        <dbReference type="Google" id="ProtNLM"/>
    </source>
</evidence>
<evidence type="ECO:0000313" key="4">
    <source>
        <dbReference type="EMBL" id="KZS86337.1"/>
    </source>
</evidence>
<keyword evidence="5" id="KW-1185">Reference proteome</keyword>
<proteinExistence type="inferred from homology"/>
<comment type="subcellular location">
    <subcellularLocation>
        <location evidence="1">Nucleus</location>
    </subcellularLocation>
</comment>
<dbReference type="Pfam" id="PF08661">
    <property type="entry name" value="Rep_fac-A_3"/>
    <property type="match status" value="1"/>
</dbReference>
<comment type="similarity">
    <text evidence="2">Belongs to the replication factor A protein 3 family.</text>
</comment>
<dbReference type="SUPFAM" id="SSF50249">
    <property type="entry name" value="Nucleic acid-binding proteins"/>
    <property type="match status" value="1"/>
</dbReference>
<dbReference type="GO" id="GO:0006281">
    <property type="term" value="P:DNA repair"/>
    <property type="evidence" value="ECO:0007669"/>
    <property type="project" value="InterPro"/>
</dbReference>
<name>A0A164M450_9AGAM</name>
<evidence type="ECO:0000256" key="1">
    <source>
        <dbReference type="ARBA" id="ARBA00004123"/>
    </source>
</evidence>
<accession>A0A164M450</accession>
<evidence type="ECO:0000313" key="5">
    <source>
        <dbReference type="Proteomes" id="UP000076722"/>
    </source>
</evidence>
<keyword evidence="3" id="KW-0539">Nucleus</keyword>
<dbReference type="GO" id="GO:0031981">
    <property type="term" value="C:nuclear lumen"/>
    <property type="evidence" value="ECO:0007669"/>
    <property type="project" value="UniProtKB-ARBA"/>
</dbReference>
<gene>
    <name evidence="4" type="ORF">SISNIDRAFT_492048</name>
</gene>
<dbReference type="InterPro" id="IPR012340">
    <property type="entry name" value="NA-bd_OB-fold"/>
</dbReference>
<dbReference type="InterPro" id="IPR013970">
    <property type="entry name" value="Rfa2"/>
</dbReference>
<dbReference type="GO" id="GO:0006260">
    <property type="term" value="P:DNA replication"/>
    <property type="evidence" value="ECO:0007669"/>
    <property type="project" value="InterPro"/>
</dbReference>
<dbReference type="AlphaFoldDB" id="A0A164M450"/>
<sequence>MATTATPVFPTDTRVTGDMLADFVGERVRIVGKVSQIDTQTASLRLGDNELVDLKLSEGVVITDSIIEVVGILEARRVLRVDRLLNMGEDEGVIEISDKTTRLMHKPQFANMFGSMYGDHPARYARAVRAETDEARSQS</sequence>
<dbReference type="GO" id="GO:0006310">
    <property type="term" value="P:DNA recombination"/>
    <property type="evidence" value="ECO:0007669"/>
    <property type="project" value="InterPro"/>
</dbReference>
<evidence type="ECO:0000256" key="2">
    <source>
        <dbReference type="ARBA" id="ARBA00009761"/>
    </source>
</evidence>
<dbReference type="EMBL" id="KV419541">
    <property type="protein sequence ID" value="KZS86337.1"/>
    <property type="molecule type" value="Genomic_DNA"/>
</dbReference>
<evidence type="ECO:0000256" key="3">
    <source>
        <dbReference type="ARBA" id="ARBA00023242"/>
    </source>
</evidence>